<sequence>MAHPITQIILSAIPSLSSNTTSWPWCILTRDISGNAIATWLIAITFQSAYLVSIVIGAKKRRPTFVVDRNCTIALLEEAVAASSL</sequence>
<reference evidence="2 3" key="1">
    <citation type="submission" date="2017-06" db="EMBL/GenBank/DDBJ databases">
        <title>Genome of Fusarium nygamai isolate CS10214.</title>
        <authorList>
            <person name="Gardiner D.M."/>
            <person name="Obanor F."/>
            <person name="Kazan K."/>
        </authorList>
    </citation>
    <scope>NUCLEOTIDE SEQUENCE [LARGE SCALE GENOMIC DNA]</scope>
    <source>
        <strain evidence="2 3">CS10214</strain>
    </source>
</reference>
<dbReference type="Proteomes" id="UP000236664">
    <property type="component" value="Unassembled WGS sequence"/>
</dbReference>
<name>A0A2K0UKS5_GIBNY</name>
<evidence type="ECO:0000313" key="3">
    <source>
        <dbReference type="Proteomes" id="UP000236664"/>
    </source>
</evidence>
<feature type="transmembrane region" description="Helical" evidence="1">
    <location>
        <begin position="37"/>
        <end position="56"/>
    </location>
</feature>
<gene>
    <name evidence="2" type="ORF">FNYG_15052</name>
</gene>
<keyword evidence="1" id="KW-1133">Transmembrane helix</keyword>
<dbReference type="EMBL" id="MTQA01000463">
    <property type="protein sequence ID" value="PNP58389.1"/>
    <property type="molecule type" value="Genomic_DNA"/>
</dbReference>
<keyword evidence="1" id="KW-0472">Membrane</keyword>
<accession>A0A2K0UKS5</accession>
<comment type="caution">
    <text evidence="2">The sequence shown here is derived from an EMBL/GenBank/DDBJ whole genome shotgun (WGS) entry which is preliminary data.</text>
</comment>
<proteinExistence type="predicted"/>
<keyword evidence="3" id="KW-1185">Reference proteome</keyword>
<protein>
    <submittedName>
        <fullName evidence="2">Uncharacterized protein</fullName>
    </submittedName>
</protein>
<evidence type="ECO:0000256" key="1">
    <source>
        <dbReference type="SAM" id="Phobius"/>
    </source>
</evidence>
<keyword evidence="1" id="KW-0812">Transmembrane</keyword>
<dbReference type="AlphaFoldDB" id="A0A2K0UKS5"/>
<organism evidence="2 3">
    <name type="scientific">Gibberella nygamai</name>
    <name type="common">Bean root rot disease fungus</name>
    <name type="synonym">Fusarium nygamai</name>
    <dbReference type="NCBI Taxonomy" id="42673"/>
    <lineage>
        <taxon>Eukaryota</taxon>
        <taxon>Fungi</taxon>
        <taxon>Dikarya</taxon>
        <taxon>Ascomycota</taxon>
        <taxon>Pezizomycotina</taxon>
        <taxon>Sordariomycetes</taxon>
        <taxon>Hypocreomycetidae</taxon>
        <taxon>Hypocreales</taxon>
        <taxon>Nectriaceae</taxon>
        <taxon>Fusarium</taxon>
        <taxon>Fusarium fujikuroi species complex</taxon>
    </lineage>
</organism>
<evidence type="ECO:0000313" key="2">
    <source>
        <dbReference type="EMBL" id="PNP58389.1"/>
    </source>
</evidence>